<dbReference type="RefSeq" id="WP_253755703.1">
    <property type="nucleotide sequence ID" value="NZ_JAMZDZ010000001.1"/>
</dbReference>
<keyword evidence="4 5" id="KW-0472">Membrane</keyword>
<feature type="transmembrane region" description="Helical" evidence="5">
    <location>
        <begin position="215"/>
        <end position="236"/>
    </location>
</feature>
<name>A0ABV8LIF8_9ACTN</name>
<evidence type="ECO:0000259" key="6">
    <source>
        <dbReference type="Pfam" id="PF14378"/>
    </source>
</evidence>
<proteinExistence type="predicted"/>
<protein>
    <submittedName>
        <fullName evidence="7">Phosphatase PAP2 family protein</fullName>
    </submittedName>
</protein>
<keyword evidence="8" id="KW-1185">Reference proteome</keyword>
<dbReference type="EMBL" id="JBHSAY010000004">
    <property type="protein sequence ID" value="MFC4130023.1"/>
    <property type="molecule type" value="Genomic_DNA"/>
</dbReference>
<evidence type="ECO:0000313" key="7">
    <source>
        <dbReference type="EMBL" id="MFC4130023.1"/>
    </source>
</evidence>
<dbReference type="Gene3D" id="1.20.144.10">
    <property type="entry name" value="Phosphatidic acid phosphatase type 2/haloperoxidase"/>
    <property type="match status" value="1"/>
</dbReference>
<evidence type="ECO:0000256" key="3">
    <source>
        <dbReference type="ARBA" id="ARBA00022989"/>
    </source>
</evidence>
<dbReference type="PANTHER" id="PTHR31310:SF7">
    <property type="entry name" value="PA-PHOSPHATASE RELATED-FAMILY PROTEIN DDB_G0268928"/>
    <property type="match status" value="1"/>
</dbReference>
<organism evidence="7 8">
    <name type="scientific">Hamadaea flava</name>
    <dbReference type="NCBI Taxonomy" id="1742688"/>
    <lineage>
        <taxon>Bacteria</taxon>
        <taxon>Bacillati</taxon>
        <taxon>Actinomycetota</taxon>
        <taxon>Actinomycetes</taxon>
        <taxon>Micromonosporales</taxon>
        <taxon>Micromonosporaceae</taxon>
        <taxon>Hamadaea</taxon>
    </lineage>
</organism>
<dbReference type="PANTHER" id="PTHR31310">
    <property type="match status" value="1"/>
</dbReference>
<accession>A0ABV8LIF8</accession>
<evidence type="ECO:0000313" key="8">
    <source>
        <dbReference type="Proteomes" id="UP001595816"/>
    </source>
</evidence>
<dbReference type="CDD" id="cd03386">
    <property type="entry name" value="PAP2_Aur1_like"/>
    <property type="match status" value="1"/>
</dbReference>
<evidence type="ECO:0000256" key="5">
    <source>
        <dbReference type="SAM" id="Phobius"/>
    </source>
</evidence>
<feature type="transmembrane region" description="Helical" evidence="5">
    <location>
        <begin position="12"/>
        <end position="33"/>
    </location>
</feature>
<feature type="transmembrane region" description="Helical" evidence="5">
    <location>
        <begin position="193"/>
        <end position="209"/>
    </location>
</feature>
<feature type="transmembrane region" description="Helical" evidence="5">
    <location>
        <begin position="166"/>
        <end position="186"/>
    </location>
</feature>
<evidence type="ECO:0000256" key="4">
    <source>
        <dbReference type="ARBA" id="ARBA00023136"/>
    </source>
</evidence>
<comment type="subcellular location">
    <subcellularLocation>
        <location evidence="1">Membrane</location>
        <topology evidence="1">Multi-pass membrane protein</topology>
    </subcellularLocation>
</comment>
<dbReference type="InterPro" id="IPR026841">
    <property type="entry name" value="Aur1/Ipt1"/>
</dbReference>
<keyword evidence="2 5" id="KW-0812">Transmembrane</keyword>
<reference evidence="8" key="1">
    <citation type="journal article" date="2019" name="Int. J. Syst. Evol. Microbiol.">
        <title>The Global Catalogue of Microorganisms (GCM) 10K type strain sequencing project: providing services to taxonomists for standard genome sequencing and annotation.</title>
        <authorList>
            <consortium name="The Broad Institute Genomics Platform"/>
            <consortium name="The Broad Institute Genome Sequencing Center for Infectious Disease"/>
            <person name="Wu L."/>
            <person name="Ma J."/>
        </authorList>
    </citation>
    <scope>NUCLEOTIDE SEQUENCE [LARGE SCALE GENOMIC DNA]</scope>
    <source>
        <strain evidence="8">CGMCC 4.7289</strain>
    </source>
</reference>
<feature type="domain" description="Inositolphosphotransferase Aur1/Ipt1" evidence="6">
    <location>
        <begin position="51"/>
        <end position="230"/>
    </location>
</feature>
<feature type="transmembrane region" description="Helical" evidence="5">
    <location>
        <begin position="76"/>
        <end position="100"/>
    </location>
</feature>
<dbReference type="Proteomes" id="UP001595816">
    <property type="component" value="Unassembled WGS sequence"/>
</dbReference>
<dbReference type="Pfam" id="PF14378">
    <property type="entry name" value="PAP2_3"/>
    <property type="match status" value="1"/>
</dbReference>
<dbReference type="InterPro" id="IPR052185">
    <property type="entry name" value="IPC_Synthase-Related"/>
</dbReference>
<comment type="caution">
    <text evidence="7">The sequence shown here is derived from an EMBL/GenBank/DDBJ whole genome shotgun (WGS) entry which is preliminary data.</text>
</comment>
<evidence type="ECO:0000256" key="1">
    <source>
        <dbReference type="ARBA" id="ARBA00004141"/>
    </source>
</evidence>
<gene>
    <name evidence="7" type="ORF">ACFOZ4_05330</name>
</gene>
<evidence type="ECO:0000256" key="2">
    <source>
        <dbReference type="ARBA" id="ARBA00022692"/>
    </source>
</evidence>
<keyword evidence="3 5" id="KW-1133">Transmembrane helix</keyword>
<sequence length="244" mass="27116">MSEETTAWPLRRILAAVVEFGGLALWLWLFAWLHTSAGKDAVAAMAHASSLQGLERALGLDVELWANRWLVEYPGFAAPAVVFYRSYYLVVLGVLVWAYLRHSEVYRHVRRAAVAMTVLVLPMFWLLPMAPPRLALPGIVDVIAETDPFWGAETRDPGSGQNHFSAMPSMHVAWSLWCAYAVWAAVRVRHPRWALLAWVFPLLMIVVVLTTGNHYLLDVVGSVALVACSVGVARLADHFTARTA</sequence>
<feature type="transmembrane region" description="Helical" evidence="5">
    <location>
        <begin position="112"/>
        <end position="130"/>
    </location>
</feature>